<dbReference type="GO" id="GO:0016712">
    <property type="term" value="F:oxidoreductase activity, acting on paired donors, with incorporation or reduction of molecular oxygen, reduced flavin or flavoprotein as one donor, and incorporation of one atom of oxygen"/>
    <property type="evidence" value="ECO:0007669"/>
    <property type="project" value="TreeGrafter"/>
</dbReference>
<evidence type="ECO:0000256" key="1">
    <source>
        <dbReference type="ARBA" id="ARBA00001971"/>
    </source>
</evidence>
<organism evidence="16 17">
    <name type="scientific">Hermetia illucens</name>
    <name type="common">Black soldier fly</name>
    <dbReference type="NCBI Taxonomy" id="343691"/>
    <lineage>
        <taxon>Eukaryota</taxon>
        <taxon>Metazoa</taxon>
        <taxon>Ecdysozoa</taxon>
        <taxon>Arthropoda</taxon>
        <taxon>Hexapoda</taxon>
        <taxon>Insecta</taxon>
        <taxon>Pterygota</taxon>
        <taxon>Neoptera</taxon>
        <taxon>Endopterygota</taxon>
        <taxon>Diptera</taxon>
        <taxon>Brachycera</taxon>
        <taxon>Stratiomyomorpha</taxon>
        <taxon>Stratiomyidae</taxon>
        <taxon>Hermetiinae</taxon>
        <taxon>Hermetia</taxon>
    </lineage>
</organism>
<dbReference type="GO" id="GO:0006082">
    <property type="term" value="P:organic acid metabolic process"/>
    <property type="evidence" value="ECO:0007669"/>
    <property type="project" value="TreeGrafter"/>
</dbReference>
<comment type="subcellular location">
    <subcellularLocation>
        <location evidence="4">Endoplasmic reticulum membrane</location>
        <topology evidence="4">Peripheral membrane protein</topology>
    </subcellularLocation>
    <subcellularLocation>
        <location evidence="3">Microsome membrane</location>
        <topology evidence="3">Peripheral membrane protein</topology>
    </subcellularLocation>
</comment>
<dbReference type="InterPro" id="IPR002401">
    <property type="entry name" value="Cyt_P450_E_grp-I"/>
</dbReference>
<dbReference type="OMA" id="TATMCQH"/>
<name>A0A7R8Z2M7_HERIL</name>
<comment type="similarity">
    <text evidence="5 15">Belongs to the cytochrome P450 family.</text>
</comment>
<dbReference type="InterPro" id="IPR001128">
    <property type="entry name" value="Cyt_P450"/>
</dbReference>
<evidence type="ECO:0000256" key="7">
    <source>
        <dbReference type="ARBA" id="ARBA00022723"/>
    </source>
</evidence>
<reference evidence="16 17" key="1">
    <citation type="submission" date="2020-11" db="EMBL/GenBank/DDBJ databases">
        <authorList>
            <person name="Wallbank WR R."/>
            <person name="Pardo Diaz C."/>
            <person name="Kozak K."/>
            <person name="Martin S."/>
            <person name="Jiggins C."/>
            <person name="Moest M."/>
            <person name="Warren A I."/>
            <person name="Generalovic N T."/>
            <person name="Byers J.R.P. K."/>
            <person name="Montejo-Kovacevich G."/>
            <person name="Yen C E."/>
        </authorList>
    </citation>
    <scope>NUCLEOTIDE SEQUENCE [LARGE SCALE GENOMIC DNA]</scope>
</reference>
<dbReference type="OrthoDB" id="1103324at2759"/>
<evidence type="ECO:0000256" key="2">
    <source>
        <dbReference type="ARBA" id="ARBA00003690"/>
    </source>
</evidence>
<dbReference type="Gene3D" id="1.10.630.10">
    <property type="entry name" value="Cytochrome P450"/>
    <property type="match status" value="1"/>
</dbReference>
<keyword evidence="9" id="KW-0492">Microsome</keyword>
<dbReference type="InterPro" id="IPR036396">
    <property type="entry name" value="Cyt_P450_sf"/>
</dbReference>
<dbReference type="InterPro" id="IPR050182">
    <property type="entry name" value="Cytochrome_P450_fam2"/>
</dbReference>
<evidence type="ECO:0008006" key="18">
    <source>
        <dbReference type="Google" id="ProtNLM"/>
    </source>
</evidence>
<sequence>MVSPFLIVALGCMVIYYAYQYVTYRPKNFPPGPPRIPFFGSYLFLLLVNFKSTHSAALRFSKWYKSKVLGFYLGPYPTVVVHSQEGVKEVLSRPEFDGRPDLFASRLREPNFNRKGIFFNDGPVWKVQRRFLLRYLRDFGFGRRFDELEIFINDELLELLGVMKTGPQYPHEHQFFRKNQALCPYFLAPVLVNAFLKVFCNEKIPRADQEAAGDLAMAAQKFQRTGDDYGRLISLLPWIRHFFPKASGYKDLSKSNAIIYKFVKNIIDRHEKTYENGHIRNFIDMYLEELQREEGKIDTTFAIDQFIMSIVDFIMPAVSGISTQLSFLFQWFLLKPEILKRIQAEIDEVVGSGRLPTLDDRQHLHYTEATLRECLRQETLVPSNIPHRALVDTELLGYFIPADTVVYTGLYGFHNDKDIWGDPEQFRPERFLDYEGHFSIKKDISLPFGAGKRLCAGETFARNMLFLTATAICQNFNIVRGKGERLPDDRKVTCGIIRSPPDYWLHYEIRENH</sequence>
<dbReference type="PANTHER" id="PTHR24300">
    <property type="entry name" value="CYTOCHROME P450 508A4-RELATED"/>
    <property type="match status" value="1"/>
</dbReference>
<evidence type="ECO:0000256" key="13">
    <source>
        <dbReference type="ARBA" id="ARBA00023136"/>
    </source>
</evidence>
<dbReference type="InParanoid" id="A0A7R8Z2M7"/>
<gene>
    <name evidence="16" type="ORF">HERILL_LOCUS13471</name>
</gene>
<comment type="cofactor">
    <cofactor evidence="1 14">
        <name>heme</name>
        <dbReference type="ChEBI" id="CHEBI:30413"/>
    </cofactor>
</comment>
<dbReference type="GO" id="GO:0005506">
    <property type="term" value="F:iron ion binding"/>
    <property type="evidence" value="ECO:0007669"/>
    <property type="project" value="InterPro"/>
</dbReference>
<protein>
    <recommendedName>
        <fullName evidence="18">Cytochrome P450</fullName>
    </recommendedName>
</protein>
<evidence type="ECO:0000256" key="4">
    <source>
        <dbReference type="ARBA" id="ARBA00004406"/>
    </source>
</evidence>
<comment type="function">
    <text evidence="2">May be involved in the metabolism of insect hormones and in the breakdown of synthetic insecticides.</text>
</comment>
<evidence type="ECO:0000256" key="9">
    <source>
        <dbReference type="ARBA" id="ARBA00022848"/>
    </source>
</evidence>
<keyword evidence="17" id="KW-1185">Reference proteome</keyword>
<dbReference type="PRINTS" id="PR00463">
    <property type="entry name" value="EP450I"/>
</dbReference>
<evidence type="ECO:0000256" key="12">
    <source>
        <dbReference type="ARBA" id="ARBA00023033"/>
    </source>
</evidence>
<evidence type="ECO:0000256" key="14">
    <source>
        <dbReference type="PIRSR" id="PIRSR602401-1"/>
    </source>
</evidence>
<dbReference type="PRINTS" id="PR00385">
    <property type="entry name" value="P450"/>
</dbReference>
<keyword evidence="13" id="KW-0472">Membrane</keyword>
<evidence type="ECO:0000313" key="16">
    <source>
        <dbReference type="EMBL" id="CAD7091022.1"/>
    </source>
</evidence>
<dbReference type="SUPFAM" id="SSF48264">
    <property type="entry name" value="Cytochrome P450"/>
    <property type="match status" value="1"/>
</dbReference>
<proteinExistence type="inferred from homology"/>
<dbReference type="Pfam" id="PF00067">
    <property type="entry name" value="p450"/>
    <property type="match status" value="1"/>
</dbReference>
<dbReference type="InterPro" id="IPR017972">
    <property type="entry name" value="Cyt_P450_CS"/>
</dbReference>
<evidence type="ECO:0000256" key="11">
    <source>
        <dbReference type="ARBA" id="ARBA00023004"/>
    </source>
</evidence>
<keyword evidence="10 15" id="KW-0560">Oxidoreductase</keyword>
<keyword evidence="7 14" id="KW-0479">Metal-binding</keyword>
<evidence type="ECO:0000256" key="10">
    <source>
        <dbReference type="ARBA" id="ARBA00023002"/>
    </source>
</evidence>
<evidence type="ECO:0000256" key="8">
    <source>
        <dbReference type="ARBA" id="ARBA00022824"/>
    </source>
</evidence>
<keyword evidence="12 15" id="KW-0503">Monooxygenase</keyword>
<dbReference type="GO" id="GO:0006805">
    <property type="term" value="P:xenobiotic metabolic process"/>
    <property type="evidence" value="ECO:0007669"/>
    <property type="project" value="TreeGrafter"/>
</dbReference>
<dbReference type="FunFam" id="1.10.630.10:FF:000238">
    <property type="entry name" value="Cytochrome P450 2A6"/>
    <property type="match status" value="1"/>
</dbReference>
<keyword evidence="6 14" id="KW-0349">Heme</keyword>
<dbReference type="GO" id="GO:0008395">
    <property type="term" value="F:steroid hydroxylase activity"/>
    <property type="evidence" value="ECO:0007669"/>
    <property type="project" value="TreeGrafter"/>
</dbReference>
<dbReference type="GO" id="GO:0020037">
    <property type="term" value="F:heme binding"/>
    <property type="evidence" value="ECO:0007669"/>
    <property type="project" value="InterPro"/>
</dbReference>
<dbReference type="PANTHER" id="PTHR24300:SF376">
    <property type="entry name" value="CYTOCHROME P450 15A1"/>
    <property type="match status" value="1"/>
</dbReference>
<evidence type="ECO:0000256" key="3">
    <source>
        <dbReference type="ARBA" id="ARBA00004174"/>
    </source>
</evidence>
<dbReference type="AlphaFoldDB" id="A0A7R8Z2M7"/>
<evidence type="ECO:0000256" key="15">
    <source>
        <dbReference type="RuleBase" id="RU000461"/>
    </source>
</evidence>
<dbReference type="EMBL" id="LR899013">
    <property type="protein sequence ID" value="CAD7091022.1"/>
    <property type="molecule type" value="Genomic_DNA"/>
</dbReference>
<dbReference type="PROSITE" id="PS00086">
    <property type="entry name" value="CYTOCHROME_P450"/>
    <property type="match status" value="1"/>
</dbReference>
<evidence type="ECO:0000256" key="5">
    <source>
        <dbReference type="ARBA" id="ARBA00010617"/>
    </source>
</evidence>
<feature type="binding site" description="axial binding residue" evidence="14">
    <location>
        <position position="455"/>
    </location>
    <ligand>
        <name>heme</name>
        <dbReference type="ChEBI" id="CHEBI:30413"/>
    </ligand>
    <ligandPart>
        <name>Fe</name>
        <dbReference type="ChEBI" id="CHEBI:18248"/>
    </ligandPart>
</feature>
<keyword evidence="8" id="KW-0256">Endoplasmic reticulum</keyword>
<dbReference type="GO" id="GO:0005789">
    <property type="term" value="C:endoplasmic reticulum membrane"/>
    <property type="evidence" value="ECO:0007669"/>
    <property type="project" value="UniProtKB-SubCell"/>
</dbReference>
<accession>A0A7R8Z2M7</accession>
<evidence type="ECO:0000313" key="17">
    <source>
        <dbReference type="Proteomes" id="UP000594454"/>
    </source>
</evidence>
<dbReference type="Proteomes" id="UP000594454">
    <property type="component" value="Chromosome 5"/>
</dbReference>
<evidence type="ECO:0000256" key="6">
    <source>
        <dbReference type="ARBA" id="ARBA00022617"/>
    </source>
</evidence>
<keyword evidence="11 14" id="KW-0408">Iron</keyword>